<protein>
    <recommendedName>
        <fullName evidence="7">Very-long-chain 3-oxoacyl-CoA reductase</fullName>
    </recommendedName>
</protein>
<feature type="transmembrane region" description="Helical" evidence="4">
    <location>
        <begin position="23"/>
        <end position="52"/>
    </location>
</feature>
<keyword evidence="2" id="KW-0560">Oxidoreductase</keyword>
<gene>
    <name evidence="5" type="ORF">CSSPTR1EN2_LOCUS18861</name>
</gene>
<dbReference type="InterPro" id="IPR002347">
    <property type="entry name" value="SDR_fam"/>
</dbReference>
<dbReference type="EMBL" id="OZ019898">
    <property type="protein sequence ID" value="CAK9228221.1"/>
    <property type="molecule type" value="Genomic_DNA"/>
</dbReference>
<dbReference type="CDD" id="cd05356">
    <property type="entry name" value="17beta-HSD1_like_SDR_c"/>
    <property type="match status" value="1"/>
</dbReference>
<reference evidence="5" key="1">
    <citation type="submission" date="2024-02" db="EMBL/GenBank/DDBJ databases">
        <authorList>
            <consortium name="ELIXIR-Norway"/>
            <consortium name="Elixir Norway"/>
        </authorList>
    </citation>
    <scope>NUCLEOTIDE SEQUENCE</scope>
</reference>
<proteinExistence type="inferred from homology"/>
<dbReference type="Pfam" id="PF00106">
    <property type="entry name" value="adh_short"/>
    <property type="match status" value="1"/>
</dbReference>
<keyword evidence="4" id="KW-0812">Transmembrane</keyword>
<dbReference type="Gene3D" id="3.40.50.720">
    <property type="entry name" value="NAD(P)-binding Rossmann-like Domain"/>
    <property type="match status" value="1"/>
</dbReference>
<evidence type="ECO:0008006" key="7">
    <source>
        <dbReference type="Google" id="ProtNLM"/>
    </source>
</evidence>
<keyword evidence="4" id="KW-0472">Membrane</keyword>
<keyword evidence="4" id="KW-1133">Transmembrane helix</keyword>
<evidence type="ECO:0000256" key="4">
    <source>
        <dbReference type="SAM" id="Phobius"/>
    </source>
</evidence>
<dbReference type="Proteomes" id="UP001497512">
    <property type="component" value="Chromosome 6"/>
</dbReference>
<dbReference type="PRINTS" id="PR00081">
    <property type="entry name" value="GDHRDH"/>
</dbReference>
<dbReference type="PANTHER" id="PTHR43899:SF13">
    <property type="entry name" value="RH59310P"/>
    <property type="match status" value="1"/>
</dbReference>
<dbReference type="PANTHER" id="PTHR43899">
    <property type="entry name" value="RH59310P"/>
    <property type="match status" value="1"/>
</dbReference>
<evidence type="ECO:0000313" key="5">
    <source>
        <dbReference type="EMBL" id="CAK9228221.1"/>
    </source>
</evidence>
<dbReference type="SUPFAM" id="SSF51735">
    <property type="entry name" value="NAD(P)-binding Rossmann-fold domains"/>
    <property type="match status" value="1"/>
</dbReference>
<accession>A0ABP0UR06</accession>
<dbReference type="InterPro" id="IPR036291">
    <property type="entry name" value="NAD(P)-bd_dom_sf"/>
</dbReference>
<evidence type="ECO:0000256" key="1">
    <source>
        <dbReference type="ARBA" id="ARBA00006484"/>
    </source>
</evidence>
<evidence type="ECO:0000256" key="3">
    <source>
        <dbReference type="RuleBase" id="RU000363"/>
    </source>
</evidence>
<dbReference type="InterPro" id="IPR051019">
    <property type="entry name" value="VLCFA-Steroid_DH"/>
</dbReference>
<dbReference type="PIRSF" id="PIRSF000126">
    <property type="entry name" value="11-beta-HSD1"/>
    <property type="match status" value="1"/>
</dbReference>
<organism evidence="5 6">
    <name type="scientific">Sphagnum troendelagicum</name>
    <dbReference type="NCBI Taxonomy" id="128251"/>
    <lineage>
        <taxon>Eukaryota</taxon>
        <taxon>Viridiplantae</taxon>
        <taxon>Streptophyta</taxon>
        <taxon>Embryophyta</taxon>
        <taxon>Bryophyta</taxon>
        <taxon>Sphagnophytina</taxon>
        <taxon>Sphagnopsida</taxon>
        <taxon>Sphagnales</taxon>
        <taxon>Sphagnaceae</taxon>
        <taxon>Sphagnum</taxon>
    </lineage>
</organism>
<dbReference type="PRINTS" id="PR00080">
    <property type="entry name" value="SDRFAMILY"/>
</dbReference>
<sequence length="337" mass="38291">MYTLLTFQSQIINIFSREAATEYWVLLVLAAIGFLYVLRLISLFLPWIYVTFLRPAKPLSRYGDWALITGATDGIGKAFTGKLAKKKINLVIVGRSQPKLEELAKELHSKYAYIRFLHLQVRFVVVDFTDDDLDGGLSRISQRTADIHVGILINNVGISYPYARFFHELDEKLTKNLLRVNIEVTTRMIQLFLPSMLKHKRGAIINVGSGAGSVLPSDPLYTLYAATKAFVDQLSRSLYVEYKHSGIDVQCQVPLYLATKMAKIRKASLAVPSPDTYATAGLKWVGYEPRCTPYWVHSIMWWLIQMIPEPIMDSVRLRSCLNIRKRGQAKEARSKAE</sequence>
<evidence type="ECO:0000313" key="6">
    <source>
        <dbReference type="Proteomes" id="UP001497512"/>
    </source>
</evidence>
<name>A0ABP0UR06_9BRYO</name>
<comment type="similarity">
    <text evidence="1 3">Belongs to the short-chain dehydrogenases/reductases (SDR) family.</text>
</comment>
<evidence type="ECO:0000256" key="2">
    <source>
        <dbReference type="ARBA" id="ARBA00023002"/>
    </source>
</evidence>
<keyword evidence="6" id="KW-1185">Reference proteome</keyword>